<evidence type="ECO:0000256" key="11">
    <source>
        <dbReference type="ARBA" id="ARBA00022989"/>
    </source>
</evidence>
<comment type="catalytic activity">
    <reaction evidence="17">
        <text>L-seryl-[protein] + ATP = O-phospho-L-seryl-[protein] + ADP + H(+)</text>
        <dbReference type="Rhea" id="RHEA:17989"/>
        <dbReference type="Rhea" id="RHEA-COMP:9863"/>
        <dbReference type="Rhea" id="RHEA-COMP:11604"/>
        <dbReference type="ChEBI" id="CHEBI:15378"/>
        <dbReference type="ChEBI" id="CHEBI:29999"/>
        <dbReference type="ChEBI" id="CHEBI:30616"/>
        <dbReference type="ChEBI" id="CHEBI:83421"/>
        <dbReference type="ChEBI" id="CHEBI:456216"/>
        <dbReference type="EC" id="2.7.11.1"/>
    </reaction>
</comment>
<keyword evidence="13" id="KW-1015">Disulfide bond</keyword>
<keyword evidence="23" id="KW-1185">Reference proteome</keyword>
<dbReference type="InterPro" id="IPR011009">
    <property type="entry name" value="Kinase-like_dom_sf"/>
</dbReference>
<evidence type="ECO:0000256" key="6">
    <source>
        <dbReference type="ARBA" id="ARBA00022692"/>
    </source>
</evidence>
<sequence length="603" mass="67875">MAKNSLLLIISMVLHLVLLPSVQGWKKSKTVCPPSFHCNGLGSLTFPFHNTTDPLCGLCKLNCNGPVPKIQLKDKDRWYDVVRISQPDNTIVIRDQVFQDQMNSQNCDFQSYHFPSSRSISFQLLSNITLFTCPNSPELTRRTDDHLSRQSGRYLSYKKCRDKNIYYEDPSAPPLVDETSREYGAFGYSRSGEFPDYCRTIEGLPVLPDIPLNGTRYDLGQSSTTANMALYYAIIHLSATFGATDSSARTILTGLVITVVLLYCAWKRFPYRLLSLRIKTFLISIKKLLTKKALLLPTLWETMINWLNKRRDIEDIESIRTYCRPLALKRYRYSDIKKMTHSFKDKLGQGGYGGVFKGQLHDGRPVAVKILNRPKDGGEEFANEVASIGRTNHVNIVTLLGFCSDGSKKALIYEFMPNGSLDNEDFCPKIADFGLAKLCSGKESVVSMLGMRGTAGYIAPEVFSRIFGGVSHKSDVYSYGMMLLEMVGGRKNSDEEVDHASKKYFPEWIYDRLEIDEEIQFPGIMNEEEKENALKMVIVGLWCIQSDPTKRPSIRNALDMLEGSLESLQIPPRPSLVYPPESPPDSSSACTIETSSFQSVSLS</sequence>
<organism evidence="22 23">
    <name type="scientific">Escallonia rubra</name>
    <dbReference type="NCBI Taxonomy" id="112253"/>
    <lineage>
        <taxon>Eukaryota</taxon>
        <taxon>Viridiplantae</taxon>
        <taxon>Streptophyta</taxon>
        <taxon>Embryophyta</taxon>
        <taxon>Tracheophyta</taxon>
        <taxon>Spermatophyta</taxon>
        <taxon>Magnoliopsida</taxon>
        <taxon>eudicotyledons</taxon>
        <taxon>Gunneridae</taxon>
        <taxon>Pentapetalae</taxon>
        <taxon>asterids</taxon>
        <taxon>campanulids</taxon>
        <taxon>Escalloniales</taxon>
        <taxon>Escalloniaceae</taxon>
        <taxon>Escallonia</taxon>
    </lineage>
</organism>
<feature type="chain" id="PRO_5041712121" description="non-specific serine/threonine protein kinase" evidence="20">
    <location>
        <begin position="25"/>
        <end position="603"/>
    </location>
</feature>
<keyword evidence="5" id="KW-0808">Transferase</keyword>
<dbReference type="PROSITE" id="PS50011">
    <property type="entry name" value="PROTEIN_KINASE_DOM"/>
    <property type="match status" value="1"/>
</dbReference>
<evidence type="ECO:0000256" key="2">
    <source>
        <dbReference type="ARBA" id="ARBA00012513"/>
    </source>
</evidence>
<keyword evidence="9" id="KW-0418">Kinase</keyword>
<keyword evidence="10 18" id="KW-0067">ATP-binding</keyword>
<evidence type="ECO:0000256" key="5">
    <source>
        <dbReference type="ARBA" id="ARBA00022679"/>
    </source>
</evidence>
<evidence type="ECO:0000256" key="20">
    <source>
        <dbReference type="SAM" id="SignalP"/>
    </source>
</evidence>
<evidence type="ECO:0000256" key="19">
    <source>
        <dbReference type="SAM" id="MobiDB-lite"/>
    </source>
</evidence>
<dbReference type="InterPro" id="IPR017441">
    <property type="entry name" value="Protein_kinase_ATP_BS"/>
</dbReference>
<keyword evidence="6" id="KW-0812">Transmembrane</keyword>
<keyword evidence="11" id="KW-1133">Transmembrane helix</keyword>
<dbReference type="InterPro" id="IPR001245">
    <property type="entry name" value="Ser-Thr/Tyr_kinase_cat_dom"/>
</dbReference>
<evidence type="ECO:0000256" key="4">
    <source>
        <dbReference type="ARBA" id="ARBA00022536"/>
    </source>
</evidence>
<proteinExistence type="predicted"/>
<dbReference type="Gene3D" id="1.10.510.10">
    <property type="entry name" value="Transferase(Phosphotransferase) domain 1"/>
    <property type="match status" value="1"/>
</dbReference>
<evidence type="ECO:0000256" key="15">
    <source>
        <dbReference type="ARBA" id="ARBA00023180"/>
    </source>
</evidence>
<dbReference type="Gene3D" id="3.30.200.20">
    <property type="entry name" value="Phosphorylase Kinase, domain 1"/>
    <property type="match status" value="1"/>
</dbReference>
<keyword evidence="4" id="KW-0245">EGF-like domain</keyword>
<evidence type="ECO:0000256" key="17">
    <source>
        <dbReference type="ARBA" id="ARBA00048679"/>
    </source>
</evidence>
<comment type="catalytic activity">
    <reaction evidence="16">
        <text>L-threonyl-[protein] + ATP = O-phospho-L-threonyl-[protein] + ADP + H(+)</text>
        <dbReference type="Rhea" id="RHEA:46608"/>
        <dbReference type="Rhea" id="RHEA-COMP:11060"/>
        <dbReference type="Rhea" id="RHEA-COMP:11605"/>
        <dbReference type="ChEBI" id="CHEBI:15378"/>
        <dbReference type="ChEBI" id="CHEBI:30013"/>
        <dbReference type="ChEBI" id="CHEBI:30616"/>
        <dbReference type="ChEBI" id="CHEBI:61977"/>
        <dbReference type="ChEBI" id="CHEBI:456216"/>
        <dbReference type="EC" id="2.7.11.1"/>
    </reaction>
</comment>
<reference evidence="22" key="1">
    <citation type="submission" date="2022-12" db="EMBL/GenBank/DDBJ databases">
        <title>Draft genome assemblies for two species of Escallonia (Escalloniales).</title>
        <authorList>
            <person name="Chanderbali A."/>
            <person name="Dervinis C."/>
            <person name="Anghel I."/>
            <person name="Soltis D."/>
            <person name="Soltis P."/>
            <person name="Zapata F."/>
        </authorList>
    </citation>
    <scope>NUCLEOTIDE SEQUENCE</scope>
    <source>
        <strain evidence="22">UCBG92.1500</strain>
        <tissue evidence="22">Leaf</tissue>
    </source>
</reference>
<dbReference type="Pfam" id="PF07714">
    <property type="entry name" value="PK_Tyr_Ser-Thr"/>
    <property type="match status" value="1"/>
</dbReference>
<evidence type="ECO:0000256" key="3">
    <source>
        <dbReference type="ARBA" id="ARBA00022527"/>
    </source>
</evidence>
<dbReference type="AlphaFoldDB" id="A0AA88R3P7"/>
<keyword evidence="3" id="KW-0723">Serine/threonine-protein kinase</keyword>
<feature type="signal peptide" evidence="20">
    <location>
        <begin position="1"/>
        <end position="24"/>
    </location>
</feature>
<keyword evidence="15" id="KW-0325">Glycoprotein</keyword>
<evidence type="ECO:0000256" key="12">
    <source>
        <dbReference type="ARBA" id="ARBA00023136"/>
    </source>
</evidence>
<keyword evidence="14" id="KW-0675">Receptor</keyword>
<comment type="caution">
    <text evidence="22">The sequence shown here is derived from an EMBL/GenBank/DDBJ whole genome shotgun (WGS) entry which is preliminary data.</text>
</comment>
<keyword evidence="12" id="KW-0472">Membrane</keyword>
<feature type="region of interest" description="Disordered" evidence="19">
    <location>
        <begin position="571"/>
        <end position="603"/>
    </location>
</feature>
<evidence type="ECO:0000256" key="18">
    <source>
        <dbReference type="PROSITE-ProRule" id="PRU10141"/>
    </source>
</evidence>
<evidence type="ECO:0000256" key="9">
    <source>
        <dbReference type="ARBA" id="ARBA00022777"/>
    </source>
</evidence>
<feature type="compositionally biased region" description="Polar residues" evidence="19">
    <location>
        <begin position="584"/>
        <end position="603"/>
    </location>
</feature>
<feature type="binding site" evidence="18">
    <location>
        <position position="369"/>
    </location>
    <ligand>
        <name>ATP</name>
        <dbReference type="ChEBI" id="CHEBI:30616"/>
    </ligand>
</feature>
<evidence type="ECO:0000256" key="7">
    <source>
        <dbReference type="ARBA" id="ARBA00022729"/>
    </source>
</evidence>
<evidence type="ECO:0000259" key="21">
    <source>
        <dbReference type="PROSITE" id="PS50011"/>
    </source>
</evidence>
<dbReference type="InterPro" id="IPR045874">
    <property type="entry name" value="LRK10/LRL21-25-like"/>
</dbReference>
<dbReference type="InterPro" id="IPR000719">
    <property type="entry name" value="Prot_kinase_dom"/>
</dbReference>
<evidence type="ECO:0000256" key="16">
    <source>
        <dbReference type="ARBA" id="ARBA00047899"/>
    </source>
</evidence>
<dbReference type="EC" id="2.7.11.1" evidence="2"/>
<dbReference type="GO" id="GO:0004674">
    <property type="term" value="F:protein serine/threonine kinase activity"/>
    <property type="evidence" value="ECO:0007669"/>
    <property type="project" value="UniProtKB-KW"/>
</dbReference>
<dbReference type="GO" id="GO:0005524">
    <property type="term" value="F:ATP binding"/>
    <property type="evidence" value="ECO:0007669"/>
    <property type="project" value="UniProtKB-UniRule"/>
</dbReference>
<feature type="domain" description="Protein kinase" evidence="21">
    <location>
        <begin position="341"/>
        <end position="565"/>
    </location>
</feature>
<evidence type="ECO:0000256" key="10">
    <source>
        <dbReference type="ARBA" id="ARBA00022840"/>
    </source>
</evidence>
<evidence type="ECO:0000256" key="13">
    <source>
        <dbReference type="ARBA" id="ARBA00023157"/>
    </source>
</evidence>
<keyword evidence="7 20" id="KW-0732">Signal</keyword>
<evidence type="ECO:0000256" key="14">
    <source>
        <dbReference type="ARBA" id="ARBA00023170"/>
    </source>
</evidence>
<dbReference type="FunFam" id="3.30.200.20:FF:000059">
    <property type="entry name" value="S-receptor-like serine/threonine-protein kinase"/>
    <property type="match status" value="1"/>
</dbReference>
<evidence type="ECO:0000313" key="22">
    <source>
        <dbReference type="EMBL" id="KAK2977514.1"/>
    </source>
</evidence>
<dbReference type="Pfam" id="PF00069">
    <property type="entry name" value="Pkinase"/>
    <property type="match status" value="1"/>
</dbReference>
<evidence type="ECO:0000256" key="1">
    <source>
        <dbReference type="ARBA" id="ARBA00004479"/>
    </source>
</evidence>
<gene>
    <name evidence="22" type="ORF">RJ640_009881</name>
</gene>
<dbReference type="EMBL" id="JAVXUO010001981">
    <property type="protein sequence ID" value="KAK2977514.1"/>
    <property type="molecule type" value="Genomic_DNA"/>
</dbReference>
<evidence type="ECO:0000313" key="23">
    <source>
        <dbReference type="Proteomes" id="UP001187471"/>
    </source>
</evidence>
<name>A0AA88R3P7_9ASTE</name>
<dbReference type="PROSITE" id="PS00107">
    <property type="entry name" value="PROTEIN_KINASE_ATP"/>
    <property type="match status" value="1"/>
</dbReference>
<evidence type="ECO:0000256" key="8">
    <source>
        <dbReference type="ARBA" id="ARBA00022741"/>
    </source>
</evidence>
<comment type="subcellular location">
    <subcellularLocation>
        <location evidence="1">Membrane</location>
        <topology evidence="1">Single-pass type I membrane protein</topology>
    </subcellularLocation>
</comment>
<dbReference type="Proteomes" id="UP001187471">
    <property type="component" value="Unassembled WGS sequence"/>
</dbReference>
<dbReference type="PANTHER" id="PTHR27009">
    <property type="entry name" value="RUST RESISTANCE KINASE LR10-RELATED"/>
    <property type="match status" value="1"/>
</dbReference>
<dbReference type="GO" id="GO:0016020">
    <property type="term" value="C:membrane"/>
    <property type="evidence" value="ECO:0007669"/>
    <property type="project" value="UniProtKB-SubCell"/>
</dbReference>
<protein>
    <recommendedName>
        <fullName evidence="2">non-specific serine/threonine protein kinase</fullName>
        <ecNumber evidence="2">2.7.11.1</ecNumber>
    </recommendedName>
</protein>
<keyword evidence="8 18" id="KW-0547">Nucleotide-binding</keyword>
<accession>A0AA88R3P7</accession>
<dbReference type="SUPFAM" id="SSF56112">
    <property type="entry name" value="Protein kinase-like (PK-like)"/>
    <property type="match status" value="1"/>
</dbReference>